<reference evidence="1" key="1">
    <citation type="submission" date="2022-09" db="EMBL/GenBank/DDBJ databases">
        <title>Actin cytoskeleton and complex cell architecture in an #Asgard archaeon.</title>
        <authorList>
            <person name="Ponce Toledo R.I."/>
            <person name="Schleper C."/>
            <person name="Rodrigues Oliveira T."/>
            <person name="Wollweber F."/>
            <person name="Xu J."/>
            <person name="Rittmann S."/>
            <person name="Klingl A."/>
            <person name="Pilhofer M."/>
        </authorList>
    </citation>
    <scope>NUCLEOTIDE SEQUENCE</scope>
    <source>
        <strain evidence="1">B-35</strain>
    </source>
</reference>
<proteinExistence type="predicted"/>
<evidence type="ECO:0000313" key="2">
    <source>
        <dbReference type="Proteomes" id="UP001208689"/>
    </source>
</evidence>
<dbReference type="EMBL" id="CP104013">
    <property type="protein sequence ID" value="UYP44583.1"/>
    <property type="molecule type" value="Genomic_DNA"/>
</dbReference>
<sequence>MLIQKNESLDNGGNVKLKEITQSFDLLTTSKLLKNKKKNLFNQGINRAFSLHYDEIHNNAIKQQITMSFNETIFDVKENLLEETIEEMIKYFFFSLQMKSIIIIRNSFSIPLQTLLEEFGDFFSKTIEIKKKRWLDYQGCFFTRKSIFDSNFF</sequence>
<accession>A0ABY6HMQ2</accession>
<dbReference type="Proteomes" id="UP001208689">
    <property type="component" value="Chromosome"/>
</dbReference>
<evidence type="ECO:0000313" key="1">
    <source>
        <dbReference type="EMBL" id="UYP44583.1"/>
    </source>
</evidence>
<protein>
    <submittedName>
        <fullName evidence="1">Uncharacterized protein</fullName>
    </submittedName>
</protein>
<organism evidence="1 2">
    <name type="scientific">Candidatus Lokiarchaeum ossiferum</name>
    <dbReference type="NCBI Taxonomy" id="2951803"/>
    <lineage>
        <taxon>Archaea</taxon>
        <taxon>Promethearchaeati</taxon>
        <taxon>Promethearchaeota</taxon>
        <taxon>Promethearchaeia</taxon>
        <taxon>Promethearchaeales</taxon>
        <taxon>Promethearchaeaceae</taxon>
        <taxon>Candidatus Lokiarchaeum</taxon>
    </lineage>
</organism>
<gene>
    <name evidence="1" type="ORF">NEF87_000868</name>
</gene>
<keyword evidence="2" id="KW-1185">Reference proteome</keyword>
<name>A0ABY6HMQ2_9ARCH</name>